<reference evidence="2 3" key="1">
    <citation type="submission" date="2017-08" db="EMBL/GenBank/DDBJ databases">
        <title>Genomes of Fischerella (Mastigocladus) sp. strains.</title>
        <authorList>
            <person name="Miller S.R."/>
        </authorList>
    </citation>
    <scope>NUCLEOTIDE SEQUENCE [LARGE SCALE GENOMIC DNA]</scope>
    <source>
        <strain evidence="2 3">CCMEE 5323</strain>
    </source>
</reference>
<evidence type="ECO:0000313" key="2">
    <source>
        <dbReference type="EMBL" id="PLZ85047.1"/>
    </source>
</evidence>
<evidence type="ECO:0000313" key="3">
    <source>
        <dbReference type="Proteomes" id="UP000235036"/>
    </source>
</evidence>
<gene>
    <name evidence="2" type="ORF">CEN44_23230</name>
</gene>
<comment type="caution">
    <text evidence="2">The sequence shown here is derived from an EMBL/GenBank/DDBJ whole genome shotgun (WGS) entry which is preliminary data.</text>
</comment>
<keyword evidence="1" id="KW-0812">Transmembrane</keyword>
<feature type="transmembrane region" description="Helical" evidence="1">
    <location>
        <begin position="12"/>
        <end position="35"/>
    </location>
</feature>
<dbReference type="AlphaFoldDB" id="A0A2N6JXF8"/>
<dbReference type="Proteomes" id="UP000235036">
    <property type="component" value="Unassembled WGS sequence"/>
</dbReference>
<feature type="transmembrane region" description="Helical" evidence="1">
    <location>
        <begin position="47"/>
        <end position="65"/>
    </location>
</feature>
<proteinExistence type="predicted"/>
<accession>A0A2N6JXF8</accession>
<organism evidence="2 3">
    <name type="scientific">Fischerella muscicola CCMEE 5323</name>
    <dbReference type="NCBI Taxonomy" id="2019572"/>
    <lineage>
        <taxon>Bacteria</taxon>
        <taxon>Bacillati</taxon>
        <taxon>Cyanobacteriota</taxon>
        <taxon>Cyanophyceae</taxon>
        <taxon>Nostocales</taxon>
        <taxon>Hapalosiphonaceae</taxon>
        <taxon>Fischerella</taxon>
    </lineage>
</organism>
<evidence type="ECO:0000256" key="1">
    <source>
        <dbReference type="SAM" id="Phobius"/>
    </source>
</evidence>
<keyword evidence="1" id="KW-0472">Membrane</keyword>
<keyword evidence="1" id="KW-1133">Transmembrane helix</keyword>
<protein>
    <submittedName>
        <fullName evidence="2">Uncharacterized protein</fullName>
    </submittedName>
</protein>
<dbReference type="EMBL" id="NRQW01000543">
    <property type="protein sequence ID" value="PLZ85047.1"/>
    <property type="molecule type" value="Genomic_DNA"/>
</dbReference>
<keyword evidence="3" id="KW-1185">Reference proteome</keyword>
<sequence length="69" mass="7872">MLGTLGAFERAIAFLVTAIRAIALSFVAAITLQLFHIITDIAYNCKLFRIFLDVFSILANLRAYYRMRK</sequence>
<name>A0A2N6JXF8_FISMU</name>